<accession>A0ABS5MW79</accession>
<dbReference type="RefSeq" id="WP_212544678.1">
    <property type="nucleotide sequence ID" value="NZ_JAGYHF010000004.1"/>
</dbReference>
<dbReference type="Proteomes" id="UP000676035">
    <property type="component" value="Unassembled WGS sequence"/>
</dbReference>
<reference evidence="2 3" key="1">
    <citation type="submission" date="2021-04" db="EMBL/GenBank/DDBJ databases">
        <title>Pseudomonas rustica sp. nov. isolated from raw milk.</title>
        <authorList>
            <person name="Fiedler G."/>
            <person name="Gieschler S."/>
            <person name="Kabisch J."/>
            <person name="Grimmler C."/>
            <person name="Brinks E."/>
            <person name="Wagner N."/>
            <person name="Hetzer B."/>
            <person name="Franz C.M.A.P."/>
            <person name="Boehnlein C."/>
        </authorList>
    </citation>
    <scope>NUCLEOTIDE SEQUENCE [LARGE SCALE GENOMIC DNA]</scope>
    <source>
        <strain evidence="2 3">MBT-4</strain>
    </source>
</reference>
<keyword evidence="3" id="KW-1185">Reference proteome</keyword>
<evidence type="ECO:0000313" key="2">
    <source>
        <dbReference type="EMBL" id="MBS4078564.1"/>
    </source>
</evidence>
<feature type="domain" description="DUF7693" evidence="1">
    <location>
        <begin position="5"/>
        <end position="97"/>
    </location>
</feature>
<comment type="caution">
    <text evidence="2">The sequence shown here is derived from an EMBL/GenBank/DDBJ whole genome shotgun (WGS) entry which is preliminary data.</text>
</comment>
<gene>
    <name evidence="2" type="ORF">KFS80_09735</name>
</gene>
<dbReference type="EMBL" id="JAGYHF010000004">
    <property type="protein sequence ID" value="MBS4078564.1"/>
    <property type="molecule type" value="Genomic_DNA"/>
</dbReference>
<protein>
    <recommendedName>
        <fullName evidence="1">DUF7693 domain-containing protein</fullName>
    </recommendedName>
</protein>
<name>A0ABS5MW79_9PSED</name>
<dbReference type="Pfam" id="PF24745">
    <property type="entry name" value="DUF7693"/>
    <property type="match status" value="1"/>
</dbReference>
<evidence type="ECO:0000259" key="1">
    <source>
        <dbReference type="Pfam" id="PF24745"/>
    </source>
</evidence>
<dbReference type="InterPro" id="IPR056110">
    <property type="entry name" value="DUF7693"/>
</dbReference>
<organism evidence="2 3">
    <name type="scientific">Pseudomonas rustica</name>
    <dbReference type="NCBI Taxonomy" id="2827099"/>
    <lineage>
        <taxon>Bacteria</taxon>
        <taxon>Pseudomonadati</taxon>
        <taxon>Pseudomonadota</taxon>
        <taxon>Gammaproteobacteria</taxon>
        <taxon>Pseudomonadales</taxon>
        <taxon>Pseudomonadaceae</taxon>
        <taxon>Pseudomonas</taxon>
    </lineage>
</organism>
<evidence type="ECO:0000313" key="3">
    <source>
        <dbReference type="Proteomes" id="UP000676035"/>
    </source>
</evidence>
<sequence>MSAFLTAREVCQRLRDAALEVLVFKVCEAPSASGLVAVDIEGWRLLLDFDGGRLHHCEYARDTDGREGALEGWQRYGTDPVSLLSTWELAQIERLLAAATNTVAR</sequence>
<proteinExistence type="predicted"/>